<evidence type="ECO:0000313" key="5">
    <source>
        <dbReference type="Proteomes" id="UP000494111"/>
    </source>
</evidence>
<dbReference type="NCBIfam" id="TIGR01845">
    <property type="entry name" value="outer_NodT"/>
    <property type="match status" value="1"/>
</dbReference>
<keyword evidence="2" id="KW-1134">Transmembrane beta strand</keyword>
<dbReference type="InterPro" id="IPR003423">
    <property type="entry name" value="OMP_efflux"/>
</dbReference>
<gene>
    <name evidence="4" type="primary">oprM_1</name>
    <name evidence="4" type="ORF">LMG3458_00182</name>
</gene>
<accession>A0A6S6Z6P0</accession>
<evidence type="ECO:0000256" key="1">
    <source>
        <dbReference type="ARBA" id="ARBA00007613"/>
    </source>
</evidence>
<comment type="similarity">
    <text evidence="1 2">Belongs to the outer membrane factor (OMF) (TC 1.B.17) family.</text>
</comment>
<dbReference type="PANTHER" id="PTHR30203">
    <property type="entry name" value="OUTER MEMBRANE CATION EFFLUX PROTEIN"/>
    <property type="match status" value="1"/>
</dbReference>
<dbReference type="AlphaFoldDB" id="A0A6S6Z6P0"/>
<feature type="region of interest" description="Disordered" evidence="3">
    <location>
        <begin position="482"/>
        <end position="519"/>
    </location>
</feature>
<protein>
    <submittedName>
        <fullName evidence="4">Outer membrane protein OprM</fullName>
    </submittedName>
</protein>
<dbReference type="Gene3D" id="2.20.200.10">
    <property type="entry name" value="Outer membrane efflux proteins (OEP)"/>
    <property type="match status" value="1"/>
</dbReference>
<feature type="signal peptide" evidence="2">
    <location>
        <begin position="1"/>
        <end position="27"/>
    </location>
</feature>
<comment type="subcellular location">
    <subcellularLocation>
        <location evidence="2">Cell membrane</location>
        <topology evidence="2">Lipid-anchor</topology>
    </subcellularLocation>
</comment>
<dbReference type="PROSITE" id="PS51257">
    <property type="entry name" value="PROKAR_LIPOPROTEIN"/>
    <property type="match status" value="1"/>
</dbReference>
<feature type="chain" id="PRO_5029032875" evidence="2">
    <location>
        <begin position="28"/>
        <end position="519"/>
    </location>
</feature>
<dbReference type="EMBL" id="CADIJO010000001">
    <property type="protein sequence ID" value="CAB3653223.1"/>
    <property type="molecule type" value="Genomic_DNA"/>
</dbReference>
<dbReference type="Gene3D" id="1.20.1600.10">
    <property type="entry name" value="Outer membrane efflux proteins (OEP)"/>
    <property type="match status" value="1"/>
</dbReference>
<dbReference type="InterPro" id="IPR010131">
    <property type="entry name" value="MdtP/NodT-like"/>
</dbReference>
<dbReference type="GO" id="GO:0005886">
    <property type="term" value="C:plasma membrane"/>
    <property type="evidence" value="ECO:0007669"/>
    <property type="project" value="UniProtKB-SubCell"/>
</dbReference>
<organism evidence="4 5">
    <name type="scientific">Achromobacter deleyi</name>
    <dbReference type="NCBI Taxonomy" id="1353891"/>
    <lineage>
        <taxon>Bacteria</taxon>
        <taxon>Pseudomonadati</taxon>
        <taxon>Pseudomonadota</taxon>
        <taxon>Betaproteobacteria</taxon>
        <taxon>Burkholderiales</taxon>
        <taxon>Alcaligenaceae</taxon>
        <taxon>Achromobacter</taxon>
    </lineage>
</organism>
<dbReference type="RefSeq" id="WP_175216321.1">
    <property type="nucleotide sequence ID" value="NZ_CADIJO010000001.1"/>
</dbReference>
<reference evidence="4 5" key="1">
    <citation type="submission" date="2020-04" db="EMBL/GenBank/DDBJ databases">
        <authorList>
            <person name="De Canck E."/>
        </authorList>
    </citation>
    <scope>NUCLEOTIDE SEQUENCE [LARGE SCALE GENOMIC DNA]</scope>
    <source>
        <strain evidence="4 5">LMG 3458</strain>
    </source>
</reference>
<keyword evidence="2" id="KW-0732">Signal</keyword>
<keyword evidence="2" id="KW-0449">Lipoprotein</keyword>
<dbReference type="Pfam" id="PF02321">
    <property type="entry name" value="OEP"/>
    <property type="match status" value="2"/>
</dbReference>
<keyword evidence="2" id="KW-0812">Transmembrane</keyword>
<dbReference type="Proteomes" id="UP000494111">
    <property type="component" value="Unassembled WGS sequence"/>
</dbReference>
<dbReference type="PANTHER" id="PTHR30203:SF33">
    <property type="entry name" value="BLR4455 PROTEIN"/>
    <property type="match status" value="1"/>
</dbReference>
<evidence type="ECO:0000256" key="3">
    <source>
        <dbReference type="SAM" id="MobiDB-lite"/>
    </source>
</evidence>
<dbReference type="GO" id="GO:0015562">
    <property type="term" value="F:efflux transmembrane transporter activity"/>
    <property type="evidence" value="ECO:0007669"/>
    <property type="project" value="InterPro"/>
</dbReference>
<evidence type="ECO:0000256" key="2">
    <source>
        <dbReference type="RuleBase" id="RU362097"/>
    </source>
</evidence>
<keyword evidence="2" id="KW-0472">Membrane</keyword>
<keyword evidence="2" id="KW-0564">Palmitate</keyword>
<name>A0A6S6Z6P0_9BURK</name>
<proteinExistence type="inferred from homology"/>
<dbReference type="SUPFAM" id="SSF56954">
    <property type="entry name" value="Outer membrane efflux proteins (OEP)"/>
    <property type="match status" value="1"/>
</dbReference>
<sequence length="519" mass="54617">MQPRHPAPAWRLAALPLVLALGACAFAPDSKPPALAAPTHYGVEALPAAGAPAQGVAQRYEQGARPVPEWWKRYGSDALNAMVEEGLANSPDLAAAERNLAGAREQLRGQVNSSLLPSIDAGADVTRKRALTMPNLPEPTALYNVFTGQIQAKYDLDLFGAARFENASRAAKVEQQAFQLESARRSLAGNIVTGAITSASLAERVALTEQQVVLSRQVARDTQRRYELGSASQNDALQADQDAATLEASLPGLRAQWQTTRHALAVLMGRSPDQAPPDLAFGMLAVPPEVPVLVPSELLAARPDIHIAEAVLQAAAADVGVATAQLFPSLSLSASMGKGGFSWPTALSGAGSIWAVGASLTQPIFHGGALLAERSAAKDRYEASVLQYKQTVLTAFRDVADTLARLDADGQALASAEASRRAAEQSHRNTASQVRLGALAPYTAYASEQHYVAARVREVEYASARLTETAALFQAMGSPLRAPQATAQAGAAPADAASAPAATGPQSRQQQQQQQQQQQ</sequence>
<evidence type="ECO:0000313" key="4">
    <source>
        <dbReference type="EMBL" id="CAB3653223.1"/>
    </source>
</evidence>